<keyword evidence="2" id="KW-1185">Reference proteome</keyword>
<proteinExistence type="predicted"/>
<name>A0ABU4CIJ9_RHOJO</name>
<dbReference type="RefSeq" id="WP_283333122.1">
    <property type="nucleotide sequence ID" value="NZ_JAWLKA010000012.1"/>
</dbReference>
<sequence length="69" mass="7401">MTMTPAGRSVRWVRVSALGFLSVGRRLADHVTYDHHAAKAPAHGVTPVAVGESPLVVIRADVESGARRR</sequence>
<dbReference type="EMBL" id="JAWLKA010000012">
    <property type="protein sequence ID" value="MDV6283073.1"/>
    <property type="molecule type" value="Genomic_DNA"/>
</dbReference>
<accession>A0ABU4CIJ9</accession>
<comment type="caution">
    <text evidence="1">The sequence shown here is derived from an EMBL/GenBank/DDBJ whole genome shotgun (WGS) entry which is preliminary data.</text>
</comment>
<reference evidence="1 2" key="1">
    <citation type="submission" date="2023-10" db="EMBL/GenBank/DDBJ databases">
        <title>Development of a sustainable strategy for remediation of hydrocarbon-contaminated territories based on the waste exchange concept.</title>
        <authorList>
            <person name="Krivoruchko A."/>
        </authorList>
    </citation>
    <scope>NUCLEOTIDE SEQUENCE [LARGE SCALE GENOMIC DNA]</scope>
    <source>
        <strain evidence="1 2">IEGM 60</strain>
    </source>
</reference>
<protein>
    <submittedName>
        <fullName evidence="1">Uncharacterized protein</fullName>
    </submittedName>
</protein>
<evidence type="ECO:0000313" key="1">
    <source>
        <dbReference type="EMBL" id="MDV6283073.1"/>
    </source>
</evidence>
<evidence type="ECO:0000313" key="2">
    <source>
        <dbReference type="Proteomes" id="UP001185737"/>
    </source>
</evidence>
<gene>
    <name evidence="1" type="ORF">R3Q59_21435</name>
</gene>
<organism evidence="1 2">
    <name type="scientific">Rhodococcus jostii</name>
    <dbReference type="NCBI Taxonomy" id="132919"/>
    <lineage>
        <taxon>Bacteria</taxon>
        <taxon>Bacillati</taxon>
        <taxon>Actinomycetota</taxon>
        <taxon>Actinomycetes</taxon>
        <taxon>Mycobacteriales</taxon>
        <taxon>Nocardiaceae</taxon>
        <taxon>Rhodococcus</taxon>
    </lineage>
</organism>
<dbReference type="Proteomes" id="UP001185737">
    <property type="component" value="Unassembled WGS sequence"/>
</dbReference>